<dbReference type="Pfam" id="PF01272">
    <property type="entry name" value="GreA_GreB"/>
    <property type="match status" value="1"/>
</dbReference>
<name>A0A847VCP1_9BACT</name>
<evidence type="ECO:0008006" key="7">
    <source>
        <dbReference type="Google" id="ProtNLM"/>
    </source>
</evidence>
<organism evidence="5 6">
    <name type="scientific">Candidatus Dojkabacteria bacterium</name>
    <dbReference type="NCBI Taxonomy" id="2099670"/>
    <lineage>
        <taxon>Bacteria</taxon>
        <taxon>Candidatus Dojkabacteria</taxon>
    </lineage>
</organism>
<dbReference type="AlphaFoldDB" id="A0A847VCP1"/>
<sequence length="158" mass="18203">MLFSRKKYKISRDKKEKLIKELKELSEKKLPEIRDRMEESRKTDYDEDSAILSQISAEKDSVEKRINEISEILDNYEIIKDKTYCEPGKIDTGSTVKLKDGVKIFEVKIVSSVEADPTQNYISDDSPLGKKLLRAKVGNTVVVKVRGNRNRYTILDVC</sequence>
<evidence type="ECO:0000313" key="6">
    <source>
        <dbReference type="Proteomes" id="UP000564033"/>
    </source>
</evidence>
<feature type="domain" description="Transcription elongation factor GreA/GreB N-terminal" evidence="4">
    <location>
        <begin position="10"/>
        <end position="78"/>
    </location>
</feature>
<dbReference type="PIRSF" id="PIRSF006092">
    <property type="entry name" value="GreA_GreB"/>
    <property type="match status" value="1"/>
</dbReference>
<dbReference type="EMBL" id="JAAZIL010000022">
    <property type="protein sequence ID" value="NLZ24293.1"/>
    <property type="molecule type" value="Genomic_DNA"/>
</dbReference>
<dbReference type="GO" id="GO:0032784">
    <property type="term" value="P:regulation of DNA-templated transcription elongation"/>
    <property type="evidence" value="ECO:0007669"/>
    <property type="project" value="InterPro"/>
</dbReference>
<dbReference type="InterPro" id="IPR036953">
    <property type="entry name" value="GreA/GreB_C_sf"/>
</dbReference>
<evidence type="ECO:0000259" key="4">
    <source>
        <dbReference type="Pfam" id="PF03449"/>
    </source>
</evidence>
<dbReference type="GO" id="GO:0070063">
    <property type="term" value="F:RNA polymerase binding"/>
    <property type="evidence" value="ECO:0007669"/>
    <property type="project" value="InterPro"/>
</dbReference>
<dbReference type="InterPro" id="IPR022691">
    <property type="entry name" value="Tscrpt_elong_fac_GreA/B_N"/>
</dbReference>
<dbReference type="SUPFAM" id="SSF54534">
    <property type="entry name" value="FKBP-like"/>
    <property type="match status" value="1"/>
</dbReference>
<protein>
    <recommendedName>
        <fullName evidence="7">Transcription elongation factor GreA</fullName>
    </recommendedName>
</protein>
<dbReference type="InterPro" id="IPR036805">
    <property type="entry name" value="Tscrpt_elong_fac_GreA/B_N_sf"/>
</dbReference>
<dbReference type="Gene3D" id="1.10.287.180">
    <property type="entry name" value="Transcription elongation factor, GreA/GreB, N-terminal domain"/>
    <property type="match status" value="1"/>
</dbReference>
<dbReference type="GO" id="GO:0003677">
    <property type="term" value="F:DNA binding"/>
    <property type="evidence" value="ECO:0007669"/>
    <property type="project" value="InterPro"/>
</dbReference>
<evidence type="ECO:0000313" key="5">
    <source>
        <dbReference type="EMBL" id="NLZ24293.1"/>
    </source>
</evidence>
<reference evidence="5 6" key="1">
    <citation type="journal article" date="2020" name="Biotechnol. Biofuels">
        <title>New insights from the biogas microbiome by comprehensive genome-resolved metagenomics of nearly 1600 species originating from multiple anaerobic digesters.</title>
        <authorList>
            <person name="Campanaro S."/>
            <person name="Treu L."/>
            <person name="Rodriguez-R L.M."/>
            <person name="Kovalovszki A."/>
            <person name="Ziels R.M."/>
            <person name="Maus I."/>
            <person name="Zhu X."/>
            <person name="Kougias P.G."/>
            <person name="Basile A."/>
            <person name="Luo G."/>
            <person name="Schluter A."/>
            <person name="Konstantinidis K.T."/>
            <person name="Angelidaki I."/>
        </authorList>
    </citation>
    <scope>NUCLEOTIDE SEQUENCE [LARGE SCALE GENOMIC DNA]</scope>
    <source>
        <strain evidence="5">AS19jrsBPTG_9</strain>
    </source>
</reference>
<dbReference type="Proteomes" id="UP000564033">
    <property type="component" value="Unassembled WGS sequence"/>
</dbReference>
<dbReference type="InterPro" id="IPR001437">
    <property type="entry name" value="Tscrpt_elong_fac_GreA/B_C"/>
</dbReference>
<evidence type="ECO:0000259" key="3">
    <source>
        <dbReference type="Pfam" id="PF01272"/>
    </source>
</evidence>
<dbReference type="PANTHER" id="PTHR30437">
    <property type="entry name" value="TRANSCRIPTION ELONGATION FACTOR GREA"/>
    <property type="match status" value="1"/>
</dbReference>
<dbReference type="SUPFAM" id="SSF46557">
    <property type="entry name" value="GreA transcript cleavage protein, N-terminal domain"/>
    <property type="match status" value="1"/>
</dbReference>
<proteinExistence type="predicted"/>
<dbReference type="PANTHER" id="PTHR30437:SF4">
    <property type="entry name" value="TRANSCRIPTION ELONGATION FACTOR GREA"/>
    <property type="match status" value="1"/>
</dbReference>
<dbReference type="GO" id="GO:0006354">
    <property type="term" value="P:DNA-templated transcription elongation"/>
    <property type="evidence" value="ECO:0007669"/>
    <property type="project" value="TreeGrafter"/>
</dbReference>
<keyword evidence="1" id="KW-0805">Transcription regulation</keyword>
<dbReference type="Pfam" id="PF03449">
    <property type="entry name" value="GreA_GreB_N"/>
    <property type="match status" value="1"/>
</dbReference>
<evidence type="ECO:0000256" key="2">
    <source>
        <dbReference type="ARBA" id="ARBA00023163"/>
    </source>
</evidence>
<feature type="domain" description="Transcription elongation factor GreA/GreB C-terminal" evidence="3">
    <location>
        <begin position="88"/>
        <end position="157"/>
    </location>
</feature>
<comment type="caution">
    <text evidence="5">The sequence shown here is derived from an EMBL/GenBank/DDBJ whole genome shotgun (WGS) entry which is preliminary data.</text>
</comment>
<keyword evidence="2" id="KW-0804">Transcription</keyword>
<gene>
    <name evidence="5" type="ORF">GX888_00895</name>
</gene>
<accession>A0A847VCP1</accession>
<evidence type="ECO:0000256" key="1">
    <source>
        <dbReference type="ARBA" id="ARBA00023015"/>
    </source>
</evidence>
<dbReference type="Gene3D" id="3.10.50.30">
    <property type="entry name" value="Transcription elongation factor, GreA/GreB, C-terminal domain"/>
    <property type="match status" value="1"/>
</dbReference>
<dbReference type="InterPro" id="IPR023459">
    <property type="entry name" value="Tscrpt_elong_fac_GreA/B_fam"/>
</dbReference>